<dbReference type="Gene3D" id="1.20.1260.10">
    <property type="match status" value="2"/>
</dbReference>
<comment type="caution">
    <text evidence="2">The sequence shown here is derived from an EMBL/GenBank/DDBJ whole genome shotgun (WGS) entry which is preliminary data.</text>
</comment>
<dbReference type="Pfam" id="PF11553">
    <property type="entry name" value="DUF3231"/>
    <property type="match status" value="2"/>
</dbReference>
<reference evidence="2 3" key="1">
    <citation type="submission" date="2019-05" db="EMBL/GenBank/DDBJ databases">
        <title>Genomic analysis of Lentibacillus sp. NKC220-2.</title>
        <authorList>
            <person name="Oh Y.J."/>
        </authorList>
    </citation>
    <scope>NUCLEOTIDE SEQUENCE [LARGE SCALE GENOMIC DNA]</scope>
    <source>
        <strain evidence="2 3">NKC220-2</strain>
    </source>
</reference>
<sequence>MDTNKHGSDKDKQLESQIGEHQQHSKLNVSELSDLWANYIGDSMFSCIFEHFLEVVQDEEIKEILLFDQGISKRHVNTIADLFTKEGIPVPAAFGTSDVYKGAPRLFEDTFMLFYVREMAIGAYGQYTRAMATSIRQDVIDFYRQGVQELNEVYERTTHLMLEKGLMIKSPNIPYPKHVEFVDNKSFNNFFTGKNRPLAGLEIKHLVLNISTNVLGKALMMGFAQTASSQKLRNFFKKGWELSEKQIKQFGNLLISDNIPTPRLMDPHVTDSKVPPFSDKLMMYHVLLANQLGLENIGTAMARTLRHDIHAKYAKFIGEIGLYTNKAQEMMIEHGWLEEPPLTTDRKKAVKNPL</sequence>
<dbReference type="OrthoDB" id="1675670at2"/>
<organism evidence="2 3">
    <name type="scientific">Lentibacillus cibarius</name>
    <dbReference type="NCBI Taxonomy" id="2583219"/>
    <lineage>
        <taxon>Bacteria</taxon>
        <taxon>Bacillati</taxon>
        <taxon>Bacillota</taxon>
        <taxon>Bacilli</taxon>
        <taxon>Bacillales</taxon>
        <taxon>Bacillaceae</taxon>
        <taxon>Lentibacillus</taxon>
    </lineage>
</organism>
<protein>
    <submittedName>
        <fullName evidence="2">DUF3231 family protein</fullName>
    </submittedName>
</protein>
<dbReference type="InterPro" id="IPR021617">
    <property type="entry name" value="DUF3231"/>
</dbReference>
<dbReference type="InterPro" id="IPR012347">
    <property type="entry name" value="Ferritin-like"/>
</dbReference>
<accession>A0A5S3R815</accession>
<name>A0A5S3R815_9BACI</name>
<dbReference type="Proteomes" id="UP000306980">
    <property type="component" value="Unassembled WGS sequence"/>
</dbReference>
<gene>
    <name evidence="2" type="ORF">FFL34_15560</name>
</gene>
<evidence type="ECO:0000256" key="1">
    <source>
        <dbReference type="SAM" id="MobiDB-lite"/>
    </source>
</evidence>
<feature type="compositionally biased region" description="Basic and acidic residues" evidence="1">
    <location>
        <begin position="1"/>
        <end position="14"/>
    </location>
</feature>
<evidence type="ECO:0000313" key="3">
    <source>
        <dbReference type="Proteomes" id="UP000306980"/>
    </source>
</evidence>
<proteinExistence type="predicted"/>
<evidence type="ECO:0000313" key="2">
    <source>
        <dbReference type="EMBL" id="TMN23353.1"/>
    </source>
</evidence>
<dbReference type="RefSeq" id="WP_138604242.1">
    <property type="nucleotide sequence ID" value="NZ_VCIA01000001.1"/>
</dbReference>
<dbReference type="EMBL" id="VCIA01000001">
    <property type="protein sequence ID" value="TMN23353.1"/>
    <property type="molecule type" value="Genomic_DNA"/>
</dbReference>
<dbReference type="AlphaFoldDB" id="A0A5S3R815"/>
<feature type="region of interest" description="Disordered" evidence="1">
    <location>
        <begin position="1"/>
        <end position="22"/>
    </location>
</feature>